<feature type="region of interest" description="Disordered" evidence="1">
    <location>
        <begin position="82"/>
        <end position="109"/>
    </location>
</feature>
<gene>
    <name evidence="3" type="ORF">XENOCAPTIV_002022</name>
</gene>
<organism evidence="3 4">
    <name type="scientific">Xenoophorus captivus</name>
    <dbReference type="NCBI Taxonomy" id="1517983"/>
    <lineage>
        <taxon>Eukaryota</taxon>
        <taxon>Metazoa</taxon>
        <taxon>Chordata</taxon>
        <taxon>Craniata</taxon>
        <taxon>Vertebrata</taxon>
        <taxon>Euteleostomi</taxon>
        <taxon>Actinopterygii</taxon>
        <taxon>Neopterygii</taxon>
        <taxon>Teleostei</taxon>
        <taxon>Neoteleostei</taxon>
        <taxon>Acanthomorphata</taxon>
        <taxon>Ovalentaria</taxon>
        <taxon>Atherinomorphae</taxon>
        <taxon>Cyprinodontiformes</taxon>
        <taxon>Goodeidae</taxon>
        <taxon>Xenoophorus</taxon>
    </lineage>
</organism>
<evidence type="ECO:0000256" key="1">
    <source>
        <dbReference type="SAM" id="MobiDB-lite"/>
    </source>
</evidence>
<proteinExistence type="predicted"/>
<evidence type="ECO:0000313" key="3">
    <source>
        <dbReference type="EMBL" id="MEQ2194716.1"/>
    </source>
</evidence>
<feature type="transmembrane region" description="Helical" evidence="2">
    <location>
        <begin position="6"/>
        <end position="24"/>
    </location>
</feature>
<comment type="caution">
    <text evidence="3">The sequence shown here is derived from an EMBL/GenBank/DDBJ whole genome shotgun (WGS) entry which is preliminary data.</text>
</comment>
<dbReference type="EMBL" id="JAHRIN010009603">
    <property type="protein sequence ID" value="MEQ2194716.1"/>
    <property type="molecule type" value="Genomic_DNA"/>
</dbReference>
<keyword evidence="2" id="KW-0812">Transmembrane</keyword>
<keyword evidence="2" id="KW-0472">Membrane</keyword>
<evidence type="ECO:0000256" key="2">
    <source>
        <dbReference type="SAM" id="Phobius"/>
    </source>
</evidence>
<protein>
    <submittedName>
        <fullName evidence="3">Uncharacterized protein</fullName>
    </submittedName>
</protein>
<accession>A0ABV0QFX6</accession>
<name>A0ABV0QFX6_9TELE</name>
<feature type="compositionally biased region" description="Polar residues" evidence="1">
    <location>
        <begin position="97"/>
        <end position="109"/>
    </location>
</feature>
<reference evidence="3 4" key="1">
    <citation type="submission" date="2021-06" db="EMBL/GenBank/DDBJ databases">
        <authorList>
            <person name="Palmer J.M."/>
        </authorList>
    </citation>
    <scope>NUCLEOTIDE SEQUENCE [LARGE SCALE GENOMIC DNA]</scope>
    <source>
        <strain evidence="3 4">XC_2019</strain>
        <tissue evidence="3">Muscle</tissue>
    </source>
</reference>
<keyword evidence="2" id="KW-1133">Transmembrane helix</keyword>
<keyword evidence="4" id="KW-1185">Reference proteome</keyword>
<sequence length="142" mass="15160">GSEKQFAFFIFPVWSTMMFPCSALSPPLYPGFLRPPAALSSPLSRSLPSGFLVDDLLRLSQPVGYIHRTFSSGSPGELIQLSPGLGASPRAAGSVTEPPNRTGSPHTGCSDSGYLKFGVSTILAPSTRSGEFWRYYDSPSAK</sequence>
<feature type="non-terminal residue" evidence="3">
    <location>
        <position position="1"/>
    </location>
</feature>
<evidence type="ECO:0000313" key="4">
    <source>
        <dbReference type="Proteomes" id="UP001434883"/>
    </source>
</evidence>
<dbReference type="Proteomes" id="UP001434883">
    <property type="component" value="Unassembled WGS sequence"/>
</dbReference>